<feature type="region of interest" description="Disordered" evidence="1">
    <location>
        <begin position="1"/>
        <end position="95"/>
    </location>
</feature>
<name>A0A7J6KJ88_PERCH</name>
<dbReference type="AlphaFoldDB" id="A0A7J6KJ88"/>
<feature type="compositionally biased region" description="Basic and acidic residues" evidence="1">
    <location>
        <begin position="72"/>
        <end position="83"/>
    </location>
</feature>
<feature type="non-terminal residue" evidence="2">
    <location>
        <position position="1"/>
    </location>
</feature>
<evidence type="ECO:0000313" key="2">
    <source>
        <dbReference type="EMBL" id="KAF4647343.1"/>
    </source>
</evidence>
<keyword evidence="3" id="KW-1185">Reference proteome</keyword>
<dbReference type="Proteomes" id="UP000591131">
    <property type="component" value="Unassembled WGS sequence"/>
</dbReference>
<organism evidence="2 3">
    <name type="scientific">Perkinsus chesapeaki</name>
    <name type="common">Clam parasite</name>
    <name type="synonym">Perkinsus andrewsi</name>
    <dbReference type="NCBI Taxonomy" id="330153"/>
    <lineage>
        <taxon>Eukaryota</taxon>
        <taxon>Sar</taxon>
        <taxon>Alveolata</taxon>
        <taxon>Perkinsozoa</taxon>
        <taxon>Perkinsea</taxon>
        <taxon>Perkinsida</taxon>
        <taxon>Perkinsidae</taxon>
        <taxon>Perkinsus</taxon>
    </lineage>
</organism>
<dbReference type="EMBL" id="JAAPAO010002682">
    <property type="protein sequence ID" value="KAF4647343.1"/>
    <property type="molecule type" value="Genomic_DNA"/>
</dbReference>
<dbReference type="OrthoDB" id="10528316at2759"/>
<protein>
    <submittedName>
        <fullName evidence="2">Uncharacterized protein</fullName>
    </submittedName>
</protein>
<comment type="caution">
    <text evidence="2">The sequence shown here is derived from an EMBL/GenBank/DDBJ whole genome shotgun (WGS) entry which is preliminary data.</text>
</comment>
<accession>A0A7J6KJ88</accession>
<gene>
    <name evidence="2" type="ORF">FOL47_004719</name>
</gene>
<sequence>RAEEEIEDLQQRRAEVVSKTAKEQARSVASRSVRTVGGIRDGNASVKDFHSLTSGEEKVDEDNNKQPCDPVEGSRKAQGEGESQRSFVLEPKASPRSSVERCRAREFHKSSIKAIGVSKLMLPDCEDVLDLDSHFEVVEGILRESGAGEYIKGEAGKRQFVLREEMKMSCVGKLLTTLPAGKVRDSAKRAARRSKYTWER</sequence>
<proteinExistence type="predicted"/>
<evidence type="ECO:0000256" key="1">
    <source>
        <dbReference type="SAM" id="MobiDB-lite"/>
    </source>
</evidence>
<feature type="compositionally biased region" description="Basic and acidic residues" evidence="1">
    <location>
        <begin position="47"/>
        <end position="64"/>
    </location>
</feature>
<evidence type="ECO:0000313" key="3">
    <source>
        <dbReference type="Proteomes" id="UP000591131"/>
    </source>
</evidence>
<feature type="non-terminal residue" evidence="2">
    <location>
        <position position="200"/>
    </location>
</feature>
<feature type="compositionally biased region" description="Basic and acidic residues" evidence="1">
    <location>
        <begin position="9"/>
        <end position="25"/>
    </location>
</feature>
<reference evidence="2 3" key="1">
    <citation type="submission" date="2020-04" db="EMBL/GenBank/DDBJ databases">
        <title>Perkinsus chesapeaki whole genome sequence.</title>
        <authorList>
            <person name="Bogema D.R."/>
        </authorList>
    </citation>
    <scope>NUCLEOTIDE SEQUENCE [LARGE SCALE GENOMIC DNA]</scope>
    <source>
        <strain evidence="2">ATCC PRA-425</strain>
    </source>
</reference>